<feature type="coiled-coil region" evidence="4">
    <location>
        <begin position="290"/>
        <end position="317"/>
    </location>
</feature>
<evidence type="ECO:0000256" key="4">
    <source>
        <dbReference type="SAM" id="Coils"/>
    </source>
</evidence>
<dbReference type="GO" id="GO:0005737">
    <property type="term" value="C:cytoplasm"/>
    <property type="evidence" value="ECO:0007669"/>
    <property type="project" value="TreeGrafter"/>
</dbReference>
<keyword evidence="3" id="KW-0206">Cytoskeleton</keyword>
<sequence length="3111" mass="351421">MAYLALVSNSAESERIRNYGVTQCGPQKDFGDFVCETSARRDDLHKECLLNQQNISGLLQELSNLDLTHHEAAQQLSTSKGTTDSTTSARMQMQSVREELAQWGMRISESVREADRLCEEGADMLTPEQFHELKENRDRLKATYQTMVSKTDAILERLNVATSMLIEFSNESSSMHSWINDRTRHVSRIRMESGDPNRLEEANERIQDFTEEVAFKEETVDSIANLAKQIENEIALYLNEMHQLHPSLQQPPMDCNDISNTVQRLRNDYIELRNGCLELVKFVKNLQALSTDHKNTIRDADSLLRDLEQEVLQNERSSGDEESAEMVQRRLDKMMALGERTRQHHSDLGTFEQVSDQLVKAVANTDAYNRIALEQSQLLGEMRRRHSRLDDRIQRNVDDLKMEMEKIDQMSVTAEQTQLKADLENVISEARELALQLAGQPPISADPQKLGEQLDVFEKFYSNVLAKEDDVMLMRAKVLDQLKRCPDSELREELEQEVSQLAAEWNPLMQGTKDRKTLMEKVKRLADEMAEAQKAAKEAVNRDAKTLDAAKTATDDVETEIGNIAALEEVIQAKKPQIEALKHLGAKLEMLAPGPDANRTCRALENIADDWERLLKDCKDAGRNAQRKNKLRLDFEKSVRDAEQLLGAYRAHELFVACKNDEPESLAEAILNDPGNEIMSKDTVKSVLAGLEQTWSRQNREVVSTGNELRTVADADLNREIDEIVADLDQNASNLLAILLNALKAFDAKEGAITSFRQKLDSFDDEVTVMRDQVKSLGSIGRDPAVLDQQYKKCEAINEELEKKEDELKMLAIEWKKLAESSDKTLAAKVLKDLERISSELEHERGVIAKRKRSVSATKKNVEDLLNDVALCSGALQRLLDDPAMQEQPIGTADLNELREQQEALRLFKDQLKSQKDVVSDVTARCKEMIRSAGPDTSTSDLEDELRKIDDSWNAVASAAEERDRLIDGAIQHLGGYNDAHRALTNWLEEMEDMMNNLAPPSADHKVVKTQLQNYEFQRKLIEDKKASVDGFAAMIGNIERLSGEGEQRPLLRAKAHEVKTRYDDLVEKADDRRSQLFEAATLTDQWQKLANPLKAWLESCDKSLQALGNVPVNTEQCEALLAAQEKLHSDLESKRERFDELVALCLQITELVGVEDANELEATLRSLTSGYNQIGVCSKKCGTTLENMRENLKEFQEDANEFSGFLDEINGALGKLGDVSTDLDELAQQSEEICKIAEELSCRDQVVMKLVEDTRELCKHTSGSEALSLHSRIDGIRNRYMELTTSTDQKMAVLAEAVDLSDEFHSGHDSLLELVEGFETDLAHLDSISLEQQNQLVGNMDADLERLRPEVDLLNAKSKQLQQLASASRGEELSSKTLEMNRRFNNVVSAVGRKSERLRVAELQSRQVFDDLDFLLDWFNEAHERIEKSSKPSIESKSLIHQIEGQRLMNQDIKLQKDDLRKVIADASAVARHLNDVENGGQDALIHEKIENAQKLSEDTSRMAEERLGVLEEAEMLVSNLDDHYGNLLDWLEDMEAEMREAPLIHIGSRPDQLLNEQQINQGQKAAIQSQRAIIEEFEQNAATLARLCNEEDAGNLDTIAGQIVDRFNSITDQVRARGQGIDEALEQSSKFTDRLDSLLSNLESTAGQIRNASPISSRPKILLRQISDNDAVIDSLRQKHSALETMQNNAAEIIAQAKPNDPAVIDISNKLHRLEELCFEIEQGSATRGAQLQDTLVKAERFWREYEQCLEAVDSLRKRLEAIEPNAGGSPEHLQGQKEKLVEIDAQMVSAEPVLESMKGAGRDLCKSVGGDEGVQIAQQIGIIESDWGTVTQLFAQREKDLVDAIEKSMQFHDLLTDLVAWMDRAEKTIDEMPPLTSGVSVDEIRDEMERIGALRKDADEHAVLKEQLNQSANQLCASAQPHQAAAIRAPISDLNNRWHRLYGQLNDRQQKLERGLLEMGQFNQAYEQLLSWINQTEKTLDEIQPQPGNLKLIEIELCKHRVVQNDVDSHQPSFETLNNAGQYLIKADPASSATTQPKLDELNERWHYLADRLNELWASLQAARNEAANMGDQTEKWIMWLSDVDADLAHSKPIGGLPETAITQYDDFLVTKAEVESRRGDIEKHLTSGEAYLTGDMAADSWFGQKHSQLKKLWTKVQERLVDRENKLQIALKDAEQLSESMENVGTWIDAAESRLNQQGHVSRVPDGIDRQMKDHTEFQKSVQEERAVLSELANKAGKIQLACEKKDAIPIKNRMVSLKHRFDKVQSRCADRTKALDSTFNDVRLFFDAHADLLDWIEENAGKLAEQETSPVSTGDRIRQELEEHTVFARELADLQPKYDSTERRGKALQEHAPQHEKPAIGAANEDLRQKWTSLCAASVQRKRALEDALAQSGKFDEALTSLTDWLEVVLPQVGQTEKLKGDIDTVKRLFNEHEAVNDEIQGRRKGIERVRERAKLMLEATGSGDAEGMTDVQEKLVNLNQNWDKLEHAAKEKDKKLNEALASAEHFEDLVHSVLEWLCDLDTKIRSTANGQAESEAEIIVQIGHLEQLHNELEANRPKREDAIHVGEEILVDVHSDAEVPMRNYIRIITARWDEVERTAAERAEKLKKELDAIKAHNALVNDLIQFIYQQDDVLKSKAEDEDPDSLDVLDNLMKSHELFKFELQEKQPEVDESVKFQKKIGGNARNESETEGAKKAGIGAKKRGGVKNKCEHMNDRWKKLWVDTMGYEQRLRARKEYLEELERLKGFTFDDWRERYLEWNDHAKARVSDLFRRIDKLGTGNVSRKVFIDGIIASKFPTTLLEMERVADVFDKGDGMISSKEFMEALRFDPRKKHSVSHKKSDKERVDEEIVRQSTRCTCQNRFPIQFISSNGGDQQFQYSFGANTVKRMVRILRSTVMVRVGGGWDALDDFLIKHDPCRAKGRTNISLFYSDVRPSNAIDSMEEFTMRSNRGTPVRQSTPSGSGIQTTPVSRLGGTPGPIMKVREKTERSMRMFPSSGSASRGPPSRGTPTPSGSRKSSTTTPVSTSRRSSDVNGDDFYSRLARPTSASGSRSNLLDSRDSRPQSRCSDISESSERPTRIPSLRGRKGVRYNGTPSPASPQPWKN</sequence>
<dbReference type="SMART" id="SM00243">
    <property type="entry name" value="GAS2"/>
    <property type="match status" value="1"/>
</dbReference>
<feature type="domain" description="GAR" evidence="6">
    <location>
        <begin position="2847"/>
        <end position="2925"/>
    </location>
</feature>
<dbReference type="CDD" id="cd00176">
    <property type="entry name" value="SPEC"/>
    <property type="match status" value="8"/>
</dbReference>
<dbReference type="InterPro" id="IPR018159">
    <property type="entry name" value="Spectrin/alpha-actinin"/>
</dbReference>
<dbReference type="Pfam" id="PF02187">
    <property type="entry name" value="GAS2"/>
    <property type="match status" value="1"/>
</dbReference>
<dbReference type="Gene3D" id="3.30.920.20">
    <property type="entry name" value="Gas2-like domain"/>
    <property type="match status" value="1"/>
</dbReference>
<dbReference type="EMBL" id="AZBU02000002">
    <property type="protein sequence ID" value="TKR92403.1"/>
    <property type="molecule type" value="Genomic_DNA"/>
</dbReference>
<proteinExistence type="predicted"/>
<dbReference type="InterPro" id="IPR043197">
    <property type="entry name" value="Plakin"/>
</dbReference>
<dbReference type="SUPFAM" id="SSF46966">
    <property type="entry name" value="Spectrin repeat"/>
    <property type="match status" value="19"/>
</dbReference>
<reference evidence="7" key="1">
    <citation type="submission" date="2013-11" db="EMBL/GenBank/DDBJ databases">
        <authorList>
            <person name="Sternberg P."/>
            <person name="Dillman A."/>
            <person name="Macchietto M."/>
        </authorList>
    </citation>
    <scope>NUCLEOTIDE SEQUENCE</scope>
    <source>
        <strain evidence="7">ALL</strain>
    </source>
</reference>
<feature type="compositionally biased region" description="Basic and acidic residues" evidence="5">
    <location>
        <begin position="2988"/>
        <end position="2997"/>
    </location>
</feature>
<dbReference type="GO" id="GO:0045104">
    <property type="term" value="P:intermediate filament cytoskeleton organization"/>
    <property type="evidence" value="ECO:0007669"/>
    <property type="project" value="InterPro"/>
</dbReference>
<comment type="subcellular location">
    <subcellularLocation>
        <location evidence="1">Cytoplasm</location>
        <location evidence="1">Cytoskeleton</location>
    </subcellularLocation>
</comment>
<feature type="region of interest" description="Disordered" evidence="5">
    <location>
        <begin position="2687"/>
        <end position="2706"/>
    </location>
</feature>
<feature type="coiled-coil region" evidence="4">
    <location>
        <begin position="515"/>
        <end position="542"/>
    </location>
</feature>
<feature type="coiled-coil region" evidence="4">
    <location>
        <begin position="2161"/>
        <end position="2188"/>
    </location>
</feature>
<dbReference type="InterPro" id="IPR011992">
    <property type="entry name" value="EF-hand-dom_pair"/>
</dbReference>
<dbReference type="InterPro" id="IPR003108">
    <property type="entry name" value="GAR_dom"/>
</dbReference>
<feature type="coiled-coil region" evidence="4">
    <location>
        <begin position="787"/>
        <end position="818"/>
    </location>
</feature>
<dbReference type="FunFam" id="1.20.58.60:FF:000001">
    <property type="entry name" value="Microtubule-actin cross-linking factor 1"/>
    <property type="match status" value="1"/>
</dbReference>
<dbReference type="OrthoDB" id="2250192at2759"/>
<keyword evidence="4" id="KW-0175">Coiled coil</keyword>
<dbReference type="GO" id="GO:0005882">
    <property type="term" value="C:intermediate filament"/>
    <property type="evidence" value="ECO:0007669"/>
    <property type="project" value="TreeGrafter"/>
</dbReference>
<dbReference type="Gene3D" id="1.20.58.60">
    <property type="match status" value="16"/>
</dbReference>
<feature type="compositionally biased region" description="Polar residues" evidence="5">
    <location>
        <begin position="2953"/>
        <end position="2976"/>
    </location>
</feature>
<dbReference type="GO" id="GO:0042060">
    <property type="term" value="P:wound healing"/>
    <property type="evidence" value="ECO:0007669"/>
    <property type="project" value="TreeGrafter"/>
</dbReference>
<dbReference type="GO" id="GO:0008017">
    <property type="term" value="F:microtubule binding"/>
    <property type="evidence" value="ECO:0007669"/>
    <property type="project" value="InterPro"/>
</dbReference>
<protein>
    <recommendedName>
        <fullName evidence="6">GAR domain-containing protein</fullName>
    </recommendedName>
</protein>
<dbReference type="InterPro" id="IPR036534">
    <property type="entry name" value="GAR_dom_sf"/>
</dbReference>
<evidence type="ECO:0000259" key="6">
    <source>
        <dbReference type="PROSITE" id="PS51460"/>
    </source>
</evidence>
<dbReference type="PANTHER" id="PTHR23169">
    <property type="entry name" value="ENVOPLAKIN"/>
    <property type="match status" value="1"/>
</dbReference>
<reference evidence="7" key="2">
    <citation type="journal article" date="2015" name="Genome Biol.">
        <title>Comparative genomics of Steinernema reveals deeply conserved gene regulatory networks.</title>
        <authorList>
            <person name="Dillman A.R."/>
            <person name="Macchietto M."/>
            <person name="Porter C.F."/>
            <person name="Rogers A."/>
            <person name="Williams B."/>
            <person name="Antoshechkin I."/>
            <person name="Lee M.M."/>
            <person name="Goodwin Z."/>
            <person name="Lu X."/>
            <person name="Lewis E.E."/>
            <person name="Goodrich-Blair H."/>
            <person name="Stock S.P."/>
            <person name="Adams B.J."/>
            <person name="Sternberg P.W."/>
            <person name="Mortazavi A."/>
        </authorList>
    </citation>
    <scope>NUCLEOTIDE SEQUENCE [LARGE SCALE GENOMIC DNA]</scope>
    <source>
        <strain evidence="7">ALL</strain>
    </source>
</reference>
<dbReference type="SMART" id="SM00150">
    <property type="entry name" value="SPEC"/>
    <property type="match status" value="22"/>
</dbReference>
<comment type="caution">
    <text evidence="7">The sequence shown here is derived from an EMBL/GenBank/DDBJ whole genome shotgun (WGS) entry which is preliminary data.</text>
</comment>
<evidence type="ECO:0000256" key="5">
    <source>
        <dbReference type="SAM" id="MobiDB-lite"/>
    </source>
</evidence>
<name>A0A4U5P8U6_STECR</name>
<dbReference type="PANTHER" id="PTHR23169:SF23">
    <property type="entry name" value="SHORT STOP, ISOFORM H"/>
    <property type="match status" value="1"/>
</dbReference>
<reference evidence="7" key="3">
    <citation type="journal article" date="2019" name="G3 (Bethesda)">
        <title>Hybrid Assembly of the Genome of the Entomopathogenic Nematode Steinernema carpocapsae Identifies the X-Chromosome.</title>
        <authorList>
            <person name="Serra L."/>
            <person name="Macchietto M."/>
            <person name="Macias-Munoz A."/>
            <person name="McGill C.J."/>
            <person name="Rodriguez I.M."/>
            <person name="Rodriguez B."/>
            <person name="Murad R."/>
            <person name="Mortazavi A."/>
        </authorList>
    </citation>
    <scope>NUCLEOTIDE SEQUENCE</scope>
    <source>
        <strain evidence="7">ALL</strain>
    </source>
</reference>
<evidence type="ECO:0000313" key="7">
    <source>
        <dbReference type="EMBL" id="TKR92403.1"/>
    </source>
</evidence>
<feature type="compositionally biased region" description="Low complexity" evidence="5">
    <location>
        <begin position="3001"/>
        <end position="3034"/>
    </location>
</feature>
<dbReference type="STRING" id="34508.A0A4U5P8U6"/>
<dbReference type="GO" id="GO:0005198">
    <property type="term" value="F:structural molecule activity"/>
    <property type="evidence" value="ECO:0007669"/>
    <property type="project" value="TreeGrafter"/>
</dbReference>
<dbReference type="SUPFAM" id="SSF143575">
    <property type="entry name" value="GAS2 domain-like"/>
    <property type="match status" value="1"/>
</dbReference>
<dbReference type="InterPro" id="IPR002017">
    <property type="entry name" value="Spectrin_repeat"/>
</dbReference>
<dbReference type="Pfam" id="PF00435">
    <property type="entry name" value="Spectrin"/>
    <property type="match status" value="5"/>
</dbReference>
<feature type="coiled-coil region" evidence="4">
    <location>
        <begin position="199"/>
        <end position="240"/>
    </location>
</feature>
<accession>A0A4U5P8U6</accession>
<evidence type="ECO:0000256" key="2">
    <source>
        <dbReference type="ARBA" id="ARBA00022490"/>
    </source>
</evidence>
<dbReference type="PROSITE" id="PS51460">
    <property type="entry name" value="GAR"/>
    <property type="match status" value="1"/>
</dbReference>
<evidence type="ECO:0000256" key="3">
    <source>
        <dbReference type="ARBA" id="ARBA00023212"/>
    </source>
</evidence>
<dbReference type="SUPFAM" id="SSF47473">
    <property type="entry name" value="EF-hand"/>
    <property type="match status" value="1"/>
</dbReference>
<feature type="region of interest" description="Disordered" evidence="5">
    <location>
        <begin position="2952"/>
        <end position="3111"/>
    </location>
</feature>
<keyword evidence="2" id="KW-0963">Cytoplasm</keyword>
<dbReference type="GO" id="GO:0005886">
    <property type="term" value="C:plasma membrane"/>
    <property type="evidence" value="ECO:0007669"/>
    <property type="project" value="UniProtKB-SubCell"/>
</dbReference>
<evidence type="ECO:0000256" key="1">
    <source>
        <dbReference type="ARBA" id="ARBA00004245"/>
    </source>
</evidence>
<gene>
    <name evidence="7" type="ORF">L596_007064</name>
</gene>
<organism evidence="7">
    <name type="scientific">Steinernema carpocapsae</name>
    <name type="common">Entomopathogenic nematode</name>
    <dbReference type="NCBI Taxonomy" id="34508"/>
    <lineage>
        <taxon>Eukaryota</taxon>
        <taxon>Metazoa</taxon>
        <taxon>Ecdysozoa</taxon>
        <taxon>Nematoda</taxon>
        <taxon>Chromadorea</taxon>
        <taxon>Rhabditida</taxon>
        <taxon>Tylenchina</taxon>
        <taxon>Panagrolaimomorpha</taxon>
        <taxon>Strongyloidoidea</taxon>
        <taxon>Steinernematidae</taxon>
        <taxon>Steinernema</taxon>
    </lineage>
</organism>